<dbReference type="EMBL" id="JAYKXN010000004">
    <property type="protein sequence ID" value="KAK7293351.1"/>
    <property type="molecule type" value="Genomic_DNA"/>
</dbReference>
<protein>
    <submittedName>
        <fullName evidence="1">Uncharacterized protein</fullName>
    </submittedName>
</protein>
<proteinExistence type="predicted"/>
<dbReference type="Proteomes" id="UP001359559">
    <property type="component" value="Unassembled WGS sequence"/>
</dbReference>
<dbReference type="AlphaFoldDB" id="A0AAN9J830"/>
<evidence type="ECO:0000313" key="2">
    <source>
        <dbReference type="Proteomes" id="UP001359559"/>
    </source>
</evidence>
<comment type="caution">
    <text evidence="1">The sequence shown here is derived from an EMBL/GenBank/DDBJ whole genome shotgun (WGS) entry which is preliminary data.</text>
</comment>
<reference evidence="1 2" key="1">
    <citation type="submission" date="2024-01" db="EMBL/GenBank/DDBJ databases">
        <title>The genomes of 5 underutilized Papilionoideae crops provide insights into root nodulation and disease resistance.</title>
        <authorList>
            <person name="Yuan L."/>
        </authorList>
    </citation>
    <scope>NUCLEOTIDE SEQUENCE [LARGE SCALE GENOMIC DNA]</scope>
    <source>
        <strain evidence="1">LY-2023</strain>
        <tissue evidence="1">Leaf</tissue>
    </source>
</reference>
<sequence>MCFATHTHHIISKGHGGRSFSARTSVAVNPKLEYVVEIKSSQEHVTSSGATKRKGLGLVLKDEKKPFLIAALELVPKLEAKWGMELVVKARKLGSELENCSYIWMVNRRGEGHKIGDDAVIFPVPALVKEDETSQVYPKFVL</sequence>
<evidence type="ECO:0000313" key="1">
    <source>
        <dbReference type="EMBL" id="KAK7293351.1"/>
    </source>
</evidence>
<name>A0AAN9J830_CLITE</name>
<organism evidence="1 2">
    <name type="scientific">Clitoria ternatea</name>
    <name type="common">Butterfly pea</name>
    <dbReference type="NCBI Taxonomy" id="43366"/>
    <lineage>
        <taxon>Eukaryota</taxon>
        <taxon>Viridiplantae</taxon>
        <taxon>Streptophyta</taxon>
        <taxon>Embryophyta</taxon>
        <taxon>Tracheophyta</taxon>
        <taxon>Spermatophyta</taxon>
        <taxon>Magnoliopsida</taxon>
        <taxon>eudicotyledons</taxon>
        <taxon>Gunneridae</taxon>
        <taxon>Pentapetalae</taxon>
        <taxon>rosids</taxon>
        <taxon>fabids</taxon>
        <taxon>Fabales</taxon>
        <taxon>Fabaceae</taxon>
        <taxon>Papilionoideae</taxon>
        <taxon>50 kb inversion clade</taxon>
        <taxon>NPAAA clade</taxon>
        <taxon>indigoferoid/millettioid clade</taxon>
        <taxon>Phaseoleae</taxon>
        <taxon>Clitoria</taxon>
    </lineage>
</organism>
<gene>
    <name evidence="1" type="ORF">RJT34_16214</name>
</gene>
<accession>A0AAN9J830</accession>
<keyword evidence="2" id="KW-1185">Reference proteome</keyword>